<accession>A0A699HK93</accession>
<dbReference type="AlphaFoldDB" id="A0A699HK93"/>
<comment type="caution">
    <text evidence="2">The sequence shown here is derived from an EMBL/GenBank/DDBJ whole genome shotgun (WGS) entry which is preliminary data.</text>
</comment>
<feature type="compositionally biased region" description="Low complexity" evidence="1">
    <location>
        <begin position="409"/>
        <end position="423"/>
    </location>
</feature>
<sequence>IVQEEPHGLDTSILDRVADRITSPAPVGTAIPRASREEITVTRPGRKVVTKADNATKQKASLGQIYLLMQPRRPDRVRMDLEQVLADSRLKMGSSRLMMVSLMMMISVMTHSLLWRASTMPAKEVEPDVERSRGVRRTARVGFRASHGISEDASPRAREGAPAFNAQPLDVDVDVNEIGSDGNFDLYYEARVGNTVGDILEIDLLPIVLRPYYIPYLYDEGSESESPPYTKDDWEEIHGVNLGMQKKELYKDPKAYRTALNRFPTPAKTYRLMAQLGVFKSRCQTAEHKLSSWDKKHRKYRSERDALPIEKENIKEELVETKSQLEHCERQAEEIQGCIASFFQSDFTPLVQRFVKSGDFNRAFAGVLNTAISSSLQDIARLEPGKVMPPYQTSYATSSLRANTHVRHSTSSSGTFGHTSTSGHLKKKKKSVENEVLRIIYALPASADVASGLGLLDQYGPVLSKQLLGCGKRART</sequence>
<feature type="non-terminal residue" evidence="2">
    <location>
        <position position="1"/>
    </location>
</feature>
<protein>
    <submittedName>
        <fullName evidence="2">Uncharacterized protein</fullName>
    </submittedName>
</protein>
<name>A0A699HK93_TANCI</name>
<evidence type="ECO:0000256" key="1">
    <source>
        <dbReference type="SAM" id="MobiDB-lite"/>
    </source>
</evidence>
<feature type="region of interest" description="Disordered" evidence="1">
    <location>
        <begin position="404"/>
        <end position="429"/>
    </location>
</feature>
<proteinExistence type="predicted"/>
<gene>
    <name evidence="2" type="ORF">Tci_409804</name>
</gene>
<evidence type="ECO:0000313" key="2">
    <source>
        <dbReference type="EMBL" id="GEY37830.1"/>
    </source>
</evidence>
<dbReference type="EMBL" id="BKCJ010173563">
    <property type="protein sequence ID" value="GEY37830.1"/>
    <property type="molecule type" value="Genomic_DNA"/>
</dbReference>
<reference evidence="2" key="1">
    <citation type="journal article" date="2019" name="Sci. Rep.">
        <title>Draft genome of Tanacetum cinerariifolium, the natural source of mosquito coil.</title>
        <authorList>
            <person name="Yamashiro T."/>
            <person name="Shiraishi A."/>
            <person name="Satake H."/>
            <person name="Nakayama K."/>
        </authorList>
    </citation>
    <scope>NUCLEOTIDE SEQUENCE</scope>
</reference>
<organism evidence="2">
    <name type="scientific">Tanacetum cinerariifolium</name>
    <name type="common">Dalmatian daisy</name>
    <name type="synonym">Chrysanthemum cinerariifolium</name>
    <dbReference type="NCBI Taxonomy" id="118510"/>
    <lineage>
        <taxon>Eukaryota</taxon>
        <taxon>Viridiplantae</taxon>
        <taxon>Streptophyta</taxon>
        <taxon>Embryophyta</taxon>
        <taxon>Tracheophyta</taxon>
        <taxon>Spermatophyta</taxon>
        <taxon>Magnoliopsida</taxon>
        <taxon>eudicotyledons</taxon>
        <taxon>Gunneridae</taxon>
        <taxon>Pentapetalae</taxon>
        <taxon>asterids</taxon>
        <taxon>campanulids</taxon>
        <taxon>Asterales</taxon>
        <taxon>Asteraceae</taxon>
        <taxon>Asteroideae</taxon>
        <taxon>Anthemideae</taxon>
        <taxon>Anthemidinae</taxon>
        <taxon>Tanacetum</taxon>
    </lineage>
</organism>